<keyword evidence="3" id="KW-1185">Reference proteome</keyword>
<dbReference type="Proteomes" id="UP001217838">
    <property type="component" value="Unassembled WGS sequence"/>
</dbReference>
<protein>
    <submittedName>
        <fullName evidence="2">Uncharacterized protein</fullName>
    </submittedName>
</protein>
<dbReference type="EMBL" id="JAQNDN010000001">
    <property type="protein sequence ID" value="MDC0666900.1"/>
    <property type="molecule type" value="Genomic_DNA"/>
</dbReference>
<name>A0ABT5AYI4_9BACT</name>
<evidence type="ECO:0000313" key="3">
    <source>
        <dbReference type="Proteomes" id="UP001217838"/>
    </source>
</evidence>
<comment type="caution">
    <text evidence="2">The sequence shown here is derived from an EMBL/GenBank/DDBJ whole genome shotgun (WGS) entry which is preliminary data.</text>
</comment>
<organism evidence="2 3">
    <name type="scientific">Nannocystis radixulma</name>
    <dbReference type="NCBI Taxonomy" id="2995305"/>
    <lineage>
        <taxon>Bacteria</taxon>
        <taxon>Pseudomonadati</taxon>
        <taxon>Myxococcota</taxon>
        <taxon>Polyangia</taxon>
        <taxon>Nannocystales</taxon>
        <taxon>Nannocystaceae</taxon>
        <taxon>Nannocystis</taxon>
    </lineage>
</organism>
<evidence type="ECO:0000256" key="1">
    <source>
        <dbReference type="SAM" id="MobiDB-lite"/>
    </source>
</evidence>
<proteinExistence type="predicted"/>
<gene>
    <name evidence="2" type="ORF">POL58_04095</name>
</gene>
<reference evidence="2 3" key="1">
    <citation type="submission" date="2022-11" db="EMBL/GenBank/DDBJ databases">
        <title>Minimal conservation of predation-associated metabolite biosynthetic gene clusters underscores biosynthetic potential of Myxococcota including descriptions for ten novel species: Archangium lansinium sp. nov., Myxococcus landrumus sp. nov., Nannocystis bai.</title>
        <authorList>
            <person name="Ahearne A."/>
            <person name="Stevens C."/>
            <person name="Dowd S."/>
        </authorList>
    </citation>
    <scope>NUCLEOTIDE SEQUENCE [LARGE SCALE GENOMIC DNA]</scope>
    <source>
        <strain evidence="2 3">NCELM</strain>
    </source>
</reference>
<feature type="compositionally biased region" description="Polar residues" evidence="1">
    <location>
        <begin position="1"/>
        <end position="14"/>
    </location>
</feature>
<dbReference type="RefSeq" id="WP_271994642.1">
    <property type="nucleotide sequence ID" value="NZ_JAQNDN010000001.1"/>
</dbReference>
<evidence type="ECO:0000313" key="2">
    <source>
        <dbReference type="EMBL" id="MDC0666900.1"/>
    </source>
</evidence>
<accession>A0ABT5AYI4</accession>
<feature type="region of interest" description="Disordered" evidence="1">
    <location>
        <begin position="1"/>
        <end position="25"/>
    </location>
</feature>
<sequence length="120" mass="13166">MLGSSTRLTVSTASRPAASKLGPAAGFRWRRSPDARQRDLPVVSEIRLDSVAILAGSGIACRKQVRRGTYLRPDMISPNPDIDVRQDCVQKLVVAHCLSRDHSLWACREHPSSGVHMLHG</sequence>